<feature type="compositionally biased region" description="Polar residues" evidence="1">
    <location>
        <begin position="119"/>
        <end position="131"/>
    </location>
</feature>
<accession>A0AAQ4E0Q8</accession>
<comment type="caution">
    <text evidence="2">The sequence shown here is derived from an EMBL/GenBank/DDBJ whole genome shotgun (WGS) entry which is preliminary data.</text>
</comment>
<evidence type="ECO:0000256" key="1">
    <source>
        <dbReference type="SAM" id="MobiDB-lite"/>
    </source>
</evidence>
<organism evidence="2 3">
    <name type="scientific">Amblyomma americanum</name>
    <name type="common">Lone star tick</name>
    <dbReference type="NCBI Taxonomy" id="6943"/>
    <lineage>
        <taxon>Eukaryota</taxon>
        <taxon>Metazoa</taxon>
        <taxon>Ecdysozoa</taxon>
        <taxon>Arthropoda</taxon>
        <taxon>Chelicerata</taxon>
        <taxon>Arachnida</taxon>
        <taxon>Acari</taxon>
        <taxon>Parasitiformes</taxon>
        <taxon>Ixodida</taxon>
        <taxon>Ixodoidea</taxon>
        <taxon>Ixodidae</taxon>
        <taxon>Amblyomminae</taxon>
        <taxon>Amblyomma</taxon>
    </lineage>
</organism>
<dbReference type="AlphaFoldDB" id="A0AAQ4E0Q8"/>
<feature type="region of interest" description="Disordered" evidence="1">
    <location>
        <begin position="1"/>
        <end position="142"/>
    </location>
</feature>
<gene>
    <name evidence="2" type="ORF">V5799_015236</name>
</gene>
<dbReference type="Proteomes" id="UP001321473">
    <property type="component" value="Unassembled WGS sequence"/>
</dbReference>
<sequence length="142" mass="15486">MDEDEAEQAASNPVVETLTAALKSDDKEHDTPPIAEPTLSPPESAVMNKVTEQPQDIPRPAEKGNGESMEVDPAAAKRRRDDVDAVSPEQRQRLLQSQRDAGEMKRQRVTSGNDRRRSLTTTTQSPNNGGTTLHGATLCAQR</sequence>
<reference evidence="2 3" key="1">
    <citation type="journal article" date="2023" name="Arcadia Sci">
        <title>De novo assembly of a long-read Amblyomma americanum tick genome.</title>
        <authorList>
            <person name="Chou S."/>
            <person name="Poskanzer K.E."/>
            <person name="Rollins M."/>
            <person name="Thuy-Boun P.S."/>
        </authorList>
    </citation>
    <scope>NUCLEOTIDE SEQUENCE [LARGE SCALE GENOMIC DNA]</scope>
    <source>
        <strain evidence="2">F_SG_1</strain>
        <tissue evidence="2">Salivary glands</tissue>
    </source>
</reference>
<dbReference type="EMBL" id="JARKHS020024200">
    <property type="protein sequence ID" value="KAK8768298.1"/>
    <property type="molecule type" value="Genomic_DNA"/>
</dbReference>
<evidence type="ECO:0000313" key="3">
    <source>
        <dbReference type="Proteomes" id="UP001321473"/>
    </source>
</evidence>
<protein>
    <submittedName>
        <fullName evidence="2">Uncharacterized protein</fullName>
    </submittedName>
</protein>
<name>A0AAQ4E0Q8_AMBAM</name>
<keyword evidence="3" id="KW-1185">Reference proteome</keyword>
<evidence type="ECO:0000313" key="2">
    <source>
        <dbReference type="EMBL" id="KAK8768298.1"/>
    </source>
</evidence>
<proteinExistence type="predicted"/>